<accession>A0A0D8XAW8</accession>
<name>A0A0D8XAW8_DICVI</name>
<sequence length="97" mass="11060">MQAEVDLSKCTVSLTEPHIWVVHILEVILAVLAIITNCIMAVITHNAIPAPNSQRRALLSVHLIELRAARRLSIRQKSVFWSFHVQTMYNNGHYDNM</sequence>
<proteinExistence type="predicted"/>
<feature type="transmembrane region" description="Helical" evidence="1">
    <location>
        <begin position="20"/>
        <end position="43"/>
    </location>
</feature>
<keyword evidence="1" id="KW-0812">Transmembrane</keyword>
<dbReference type="AlphaFoldDB" id="A0A0D8XAW8"/>
<evidence type="ECO:0000313" key="3">
    <source>
        <dbReference type="Proteomes" id="UP000053766"/>
    </source>
</evidence>
<dbReference type="EMBL" id="KN716775">
    <property type="protein sequence ID" value="KJH41708.1"/>
    <property type="molecule type" value="Genomic_DNA"/>
</dbReference>
<reference evidence="3" key="2">
    <citation type="journal article" date="2016" name="Sci. Rep.">
        <title>Dictyocaulus viviparus genome, variome and transcriptome elucidate lungworm biology and support future intervention.</title>
        <authorList>
            <person name="McNulty S.N."/>
            <person name="Strube C."/>
            <person name="Rosa B.A."/>
            <person name="Martin J.C."/>
            <person name="Tyagi R."/>
            <person name="Choi Y.J."/>
            <person name="Wang Q."/>
            <person name="Hallsworth Pepin K."/>
            <person name="Zhang X."/>
            <person name="Ozersky P."/>
            <person name="Wilson R.K."/>
            <person name="Sternberg P.W."/>
            <person name="Gasser R.B."/>
            <person name="Mitreva M."/>
        </authorList>
    </citation>
    <scope>NUCLEOTIDE SEQUENCE [LARGE SCALE GENOMIC DNA]</scope>
    <source>
        <strain evidence="3">HannoverDv2000</strain>
    </source>
</reference>
<evidence type="ECO:0000313" key="2">
    <source>
        <dbReference type="EMBL" id="KJH41708.1"/>
    </source>
</evidence>
<keyword evidence="1" id="KW-0472">Membrane</keyword>
<keyword evidence="3" id="KW-1185">Reference proteome</keyword>
<keyword evidence="1" id="KW-1133">Transmembrane helix</keyword>
<evidence type="ECO:0000256" key="1">
    <source>
        <dbReference type="SAM" id="Phobius"/>
    </source>
</evidence>
<gene>
    <name evidence="2" type="ORF">DICVIV_12319</name>
</gene>
<reference evidence="2 3" key="1">
    <citation type="submission" date="2013-11" db="EMBL/GenBank/DDBJ databases">
        <title>Draft genome of the bovine lungworm Dictyocaulus viviparus.</title>
        <authorList>
            <person name="Mitreva M."/>
        </authorList>
    </citation>
    <scope>NUCLEOTIDE SEQUENCE [LARGE SCALE GENOMIC DNA]</scope>
    <source>
        <strain evidence="2 3">HannoverDv2000</strain>
    </source>
</reference>
<dbReference type="Proteomes" id="UP000053766">
    <property type="component" value="Unassembled WGS sequence"/>
</dbReference>
<protein>
    <submittedName>
        <fullName evidence="2">Uncharacterized protein</fullName>
    </submittedName>
</protein>
<organism evidence="2 3">
    <name type="scientific">Dictyocaulus viviparus</name>
    <name type="common">Bovine lungworm</name>
    <dbReference type="NCBI Taxonomy" id="29172"/>
    <lineage>
        <taxon>Eukaryota</taxon>
        <taxon>Metazoa</taxon>
        <taxon>Ecdysozoa</taxon>
        <taxon>Nematoda</taxon>
        <taxon>Chromadorea</taxon>
        <taxon>Rhabditida</taxon>
        <taxon>Rhabditina</taxon>
        <taxon>Rhabditomorpha</taxon>
        <taxon>Strongyloidea</taxon>
        <taxon>Metastrongylidae</taxon>
        <taxon>Dictyocaulus</taxon>
    </lineage>
</organism>